<sequence length="280" mass="31133">MKLTSMNSHRKAARLFVLFMSAMFFYSCDELYEEIFHQPSKTAQEESANVVYDWYDLIAKIELRRNPLPVTIANNRAFGYIGVGLYETVRPGIRGAISLSTKLYQMPPMPAPEPGREYVWGASANAALASMYKQLLVGLTDEDKARMDSLENAYNNRYRLSTADAVLTRSQAHGRAVASAIYNWSTTDNFNLGSQGYVLPEFPGSWVRTPPAFAAPQGPFLQNSRPFLAYSLTATAPPPPIAYSEDPSSAFYKEAKAVYDIGKALTPEQKAIPDWWAEGG</sequence>
<gene>
    <name evidence="1" type="ORF">H9L05_16375</name>
</gene>
<evidence type="ECO:0000313" key="1">
    <source>
        <dbReference type="EMBL" id="QNP51553.1"/>
    </source>
</evidence>
<dbReference type="Gene3D" id="1.10.606.20">
    <property type="match status" value="1"/>
</dbReference>
<keyword evidence="2" id="KW-1185">Reference proteome</keyword>
<dbReference type="AlphaFoldDB" id="A0A7H0GTD7"/>
<dbReference type="PROSITE" id="PS51257">
    <property type="entry name" value="PROKAR_LIPOPROTEIN"/>
    <property type="match status" value="1"/>
</dbReference>
<name>A0A7H0GTD7_9BACT</name>
<dbReference type="Proteomes" id="UP000516093">
    <property type="component" value="Chromosome"/>
</dbReference>
<dbReference type="KEGG" id="hqi:H9L05_16375"/>
<protein>
    <submittedName>
        <fullName evidence="1">Uncharacterized protein</fullName>
    </submittedName>
</protein>
<reference evidence="1 2" key="1">
    <citation type="submission" date="2020-08" db="EMBL/GenBank/DDBJ databases">
        <title>Genome sequence of Hymenobacter qilianensis JCM 19763T.</title>
        <authorList>
            <person name="Hyun D.-W."/>
            <person name="Bae J.-W."/>
        </authorList>
    </citation>
    <scope>NUCLEOTIDE SEQUENCE [LARGE SCALE GENOMIC DNA]</scope>
    <source>
        <strain evidence="1 2">JCM 19763</strain>
    </source>
</reference>
<dbReference type="EMBL" id="CP060784">
    <property type="protein sequence ID" value="QNP51553.1"/>
    <property type="molecule type" value="Genomic_DNA"/>
</dbReference>
<organism evidence="1 2">
    <name type="scientific">Hymenobacter qilianensis</name>
    <dbReference type="NCBI Taxonomy" id="1385715"/>
    <lineage>
        <taxon>Bacteria</taxon>
        <taxon>Pseudomonadati</taxon>
        <taxon>Bacteroidota</taxon>
        <taxon>Cytophagia</taxon>
        <taxon>Cytophagales</taxon>
        <taxon>Hymenobacteraceae</taxon>
        <taxon>Hymenobacter</taxon>
    </lineage>
</organism>
<accession>A0A7H0GTD7</accession>
<dbReference type="RefSeq" id="WP_187731835.1">
    <property type="nucleotide sequence ID" value="NZ_CP060784.1"/>
</dbReference>
<proteinExistence type="predicted"/>
<evidence type="ECO:0000313" key="2">
    <source>
        <dbReference type="Proteomes" id="UP000516093"/>
    </source>
</evidence>